<evidence type="ECO:0000313" key="8">
    <source>
        <dbReference type="Proteomes" id="UP000501408"/>
    </source>
</evidence>
<dbReference type="Pfam" id="PF01694">
    <property type="entry name" value="Rhomboid"/>
    <property type="match status" value="1"/>
</dbReference>
<dbReference type="PANTHER" id="PTHR43066">
    <property type="entry name" value="RHOMBOID-RELATED PROTEIN"/>
    <property type="match status" value="1"/>
</dbReference>
<feature type="domain" description="Peptidase S54 rhomboid" evidence="6">
    <location>
        <begin position="48"/>
        <end position="184"/>
    </location>
</feature>
<dbReference type="GO" id="GO:0016787">
    <property type="term" value="F:hydrolase activity"/>
    <property type="evidence" value="ECO:0007669"/>
    <property type="project" value="UniProtKB-KW"/>
</dbReference>
<dbReference type="RefSeq" id="WP_167314428.1">
    <property type="nucleotide sequence ID" value="NZ_CP050266.1"/>
</dbReference>
<accession>A0ABX6K3Q7</accession>
<keyword evidence="3 5" id="KW-1133">Transmembrane helix</keyword>
<dbReference type="NCBIfam" id="TIGR03902">
    <property type="entry name" value="rhom_GG_sort"/>
    <property type="match status" value="1"/>
</dbReference>
<evidence type="ECO:0000256" key="3">
    <source>
        <dbReference type="ARBA" id="ARBA00022989"/>
    </source>
</evidence>
<name>A0ABX6K3Q7_SALCS</name>
<reference evidence="7 8" key="1">
    <citation type="submission" date="2020-03" db="EMBL/GenBank/DDBJ databases">
        <title>Genome mining reveals the biosynthetic pathways of PHA and ectoines of the halophilic strain Salinivibrio costicola M318 isolated from fermented shrimp paste.</title>
        <authorList>
            <person name="Doan T.V."/>
            <person name="Tran L.T."/>
            <person name="Trieu T.A."/>
            <person name="Nguyen Q.V."/>
            <person name="Quach T.N."/>
            <person name="Phi T.Q."/>
            <person name="Kumar S."/>
        </authorList>
    </citation>
    <scope>NUCLEOTIDE SEQUENCE [LARGE SCALE GENOMIC DNA]</scope>
    <source>
        <strain evidence="7 8">M318</strain>
    </source>
</reference>
<protein>
    <submittedName>
        <fullName evidence="7">Rhombosortase</fullName>
        <ecNumber evidence="7">3.4.21.-</ecNumber>
    </submittedName>
</protein>
<evidence type="ECO:0000313" key="7">
    <source>
        <dbReference type="EMBL" id="QIR06194.1"/>
    </source>
</evidence>
<gene>
    <name evidence="7" type="primary">rrtA</name>
    <name evidence="7" type="ORF">HBA18_07280</name>
</gene>
<evidence type="ECO:0000259" key="6">
    <source>
        <dbReference type="Pfam" id="PF01694"/>
    </source>
</evidence>
<dbReference type="InterPro" id="IPR035952">
    <property type="entry name" value="Rhomboid-like_sf"/>
</dbReference>
<comment type="subcellular location">
    <subcellularLocation>
        <location evidence="1">Membrane</location>
        <topology evidence="1">Multi-pass membrane protein</topology>
    </subcellularLocation>
</comment>
<dbReference type="EC" id="3.4.21.-" evidence="7"/>
<feature type="transmembrane region" description="Helical" evidence="5">
    <location>
        <begin position="112"/>
        <end position="131"/>
    </location>
</feature>
<evidence type="ECO:0000256" key="2">
    <source>
        <dbReference type="ARBA" id="ARBA00022692"/>
    </source>
</evidence>
<sequence>MKGKRPITLHAPTQTLGLLIIVALVCVGVHYSSLAETWVWQRSALASGQAWRVITGNFIHHNVFHLLTNMTGLGVFGLMFYRHISAGTLASLILWLACVVGLVMWWSPYQQYMGLSGVLYGLFMFGGISTIHTPSGKWIALITSVKCVGDALAGQALPMRAALGIDIAHLAHAGGIAGALAFFAIKKRIQHRAISAKNTDLALS</sequence>
<keyword evidence="4 5" id="KW-0472">Membrane</keyword>
<feature type="transmembrane region" description="Helical" evidence="5">
    <location>
        <begin position="88"/>
        <end position="106"/>
    </location>
</feature>
<dbReference type="EMBL" id="CP050266">
    <property type="protein sequence ID" value="QIR06194.1"/>
    <property type="molecule type" value="Genomic_DNA"/>
</dbReference>
<dbReference type="InterPro" id="IPR022764">
    <property type="entry name" value="Peptidase_S54_rhomboid_dom"/>
</dbReference>
<feature type="transmembrane region" description="Helical" evidence="5">
    <location>
        <begin position="163"/>
        <end position="185"/>
    </location>
</feature>
<keyword evidence="2 5" id="KW-0812">Transmembrane</keyword>
<feature type="transmembrane region" description="Helical" evidence="5">
    <location>
        <begin position="59"/>
        <end position="81"/>
    </location>
</feature>
<dbReference type="Proteomes" id="UP000501408">
    <property type="component" value="Chromosome 1"/>
</dbReference>
<dbReference type="InterPro" id="IPR023826">
    <property type="entry name" value="Rhom-like_SP_proteobac"/>
</dbReference>
<evidence type="ECO:0000256" key="5">
    <source>
        <dbReference type="SAM" id="Phobius"/>
    </source>
</evidence>
<keyword evidence="7" id="KW-0378">Hydrolase</keyword>
<keyword evidence="8" id="KW-1185">Reference proteome</keyword>
<evidence type="ECO:0000256" key="4">
    <source>
        <dbReference type="ARBA" id="ARBA00023136"/>
    </source>
</evidence>
<evidence type="ECO:0000256" key="1">
    <source>
        <dbReference type="ARBA" id="ARBA00004141"/>
    </source>
</evidence>
<dbReference type="Gene3D" id="1.20.1540.10">
    <property type="entry name" value="Rhomboid-like"/>
    <property type="match status" value="1"/>
</dbReference>
<proteinExistence type="predicted"/>
<organism evidence="7 8">
    <name type="scientific">Salinivibrio costicola</name>
    <name type="common">Vibrio costicola</name>
    <dbReference type="NCBI Taxonomy" id="51367"/>
    <lineage>
        <taxon>Bacteria</taxon>
        <taxon>Pseudomonadati</taxon>
        <taxon>Pseudomonadota</taxon>
        <taxon>Gammaproteobacteria</taxon>
        <taxon>Vibrionales</taxon>
        <taxon>Vibrionaceae</taxon>
        <taxon>Salinivibrio</taxon>
    </lineage>
</organism>
<dbReference type="SUPFAM" id="SSF144091">
    <property type="entry name" value="Rhomboid-like"/>
    <property type="match status" value="1"/>
</dbReference>